<dbReference type="RefSeq" id="WP_237090394.1">
    <property type="nucleotide sequence ID" value="NZ_CP116766.1"/>
</dbReference>
<name>A0ABY7RJL3_9NEIS</name>
<evidence type="ECO:0000256" key="1">
    <source>
        <dbReference type="SAM" id="SignalP"/>
    </source>
</evidence>
<feature type="domain" description="Lysozyme inhibitor LprI-like N-terminal" evidence="2">
    <location>
        <begin position="27"/>
        <end position="118"/>
    </location>
</feature>
<reference evidence="3 4" key="1">
    <citation type="submission" date="2023-01" db="EMBL/GenBank/DDBJ databases">
        <authorList>
            <person name="Yang C."/>
        </authorList>
    </citation>
    <scope>NUCLEOTIDE SEQUENCE [LARGE SCALE GENOMIC DNA]</scope>
    <source>
        <strain evidence="3 4">ZJ106</strain>
    </source>
</reference>
<accession>A0ABY7RJL3</accession>
<gene>
    <name evidence="3" type="ORF">PJU73_09190</name>
</gene>
<dbReference type="Proteomes" id="UP001221268">
    <property type="component" value="Chromosome"/>
</dbReference>
<evidence type="ECO:0000313" key="3">
    <source>
        <dbReference type="EMBL" id="WCL71483.1"/>
    </source>
</evidence>
<dbReference type="Gene3D" id="1.20.1270.180">
    <property type="match status" value="1"/>
</dbReference>
<dbReference type="InterPro" id="IPR009739">
    <property type="entry name" value="LprI-like_N"/>
</dbReference>
<organism evidence="3 4">
    <name type="scientific">Neisseria lisongii</name>
    <dbReference type="NCBI Taxonomy" id="2912188"/>
    <lineage>
        <taxon>Bacteria</taxon>
        <taxon>Pseudomonadati</taxon>
        <taxon>Pseudomonadota</taxon>
        <taxon>Betaproteobacteria</taxon>
        <taxon>Neisseriales</taxon>
        <taxon>Neisseriaceae</taxon>
        <taxon>Neisseria</taxon>
    </lineage>
</organism>
<evidence type="ECO:0000259" key="2">
    <source>
        <dbReference type="Pfam" id="PF07007"/>
    </source>
</evidence>
<keyword evidence="1" id="KW-0732">Signal</keyword>
<dbReference type="EMBL" id="CP116766">
    <property type="protein sequence ID" value="WCL71483.1"/>
    <property type="molecule type" value="Genomic_DNA"/>
</dbReference>
<sequence length="125" mass="14107">MKTKKILAALLCLAAANVYADDIYERCTQEAGMMNNAVVYECSERASAVYKKQINLAYRKIHTALQKDNPEAAQKFENSQKAWLAYRNQHCELAGQYIGSPMSSYCPMELNQARSAELQELAESF</sequence>
<proteinExistence type="predicted"/>
<protein>
    <submittedName>
        <fullName evidence="3">Lysozyme inhibitor LprI family protein</fullName>
    </submittedName>
</protein>
<evidence type="ECO:0000313" key="4">
    <source>
        <dbReference type="Proteomes" id="UP001221268"/>
    </source>
</evidence>
<keyword evidence="4" id="KW-1185">Reference proteome</keyword>
<feature type="signal peptide" evidence="1">
    <location>
        <begin position="1"/>
        <end position="20"/>
    </location>
</feature>
<dbReference type="Pfam" id="PF07007">
    <property type="entry name" value="LprI"/>
    <property type="match status" value="1"/>
</dbReference>
<feature type="chain" id="PRO_5046289939" evidence="1">
    <location>
        <begin position="21"/>
        <end position="125"/>
    </location>
</feature>